<accession>A0A4S2L2J4</accession>
<keyword evidence="11" id="KW-1185">Reference proteome</keyword>
<proteinExistence type="inferred from homology"/>
<dbReference type="GO" id="GO:0015293">
    <property type="term" value="F:symporter activity"/>
    <property type="evidence" value="ECO:0007669"/>
    <property type="project" value="UniProtKB-KW"/>
</dbReference>
<comment type="subcellular location">
    <subcellularLocation>
        <location evidence="1">Membrane</location>
        <topology evidence="1">Multi-pass membrane protein</topology>
    </subcellularLocation>
</comment>
<reference evidence="10 11" key="1">
    <citation type="journal article" date="2019" name="BMC Genomics">
        <title>New insights from Opisthorchis felineus genome: update on genomics of the epidemiologically important liver flukes.</title>
        <authorList>
            <person name="Ershov N.I."/>
            <person name="Mordvinov V.A."/>
            <person name="Prokhortchouk E.B."/>
            <person name="Pakharukova M.Y."/>
            <person name="Gunbin K.V."/>
            <person name="Ustyantsev K."/>
            <person name="Genaev M.A."/>
            <person name="Blinov A.G."/>
            <person name="Mazur A."/>
            <person name="Boulygina E."/>
            <person name="Tsygankova S."/>
            <person name="Khrameeva E."/>
            <person name="Chekanov N."/>
            <person name="Fan G."/>
            <person name="Xiao A."/>
            <person name="Zhang H."/>
            <person name="Xu X."/>
            <person name="Yang H."/>
            <person name="Solovyev V."/>
            <person name="Lee S.M."/>
            <person name="Liu X."/>
            <person name="Afonnikov D.A."/>
            <person name="Skryabin K.G."/>
        </authorList>
    </citation>
    <scope>NUCLEOTIDE SEQUENCE [LARGE SCALE GENOMIC DNA]</scope>
    <source>
        <strain evidence="10">AK-0245</strain>
        <tissue evidence="10">Whole organism</tissue>
    </source>
</reference>
<keyword evidence="9" id="KW-0732">Signal</keyword>
<feature type="transmembrane region" description="Helical" evidence="8">
    <location>
        <begin position="321"/>
        <end position="341"/>
    </location>
</feature>
<feature type="transmembrane region" description="Helical" evidence="8">
    <location>
        <begin position="444"/>
        <end position="464"/>
    </location>
</feature>
<evidence type="ECO:0000256" key="5">
    <source>
        <dbReference type="ARBA" id="ARBA00022989"/>
    </source>
</evidence>
<feature type="region of interest" description="Disordered" evidence="7">
    <location>
        <begin position="232"/>
        <end position="255"/>
    </location>
</feature>
<feature type="compositionally biased region" description="Polar residues" evidence="7">
    <location>
        <begin position="770"/>
        <end position="780"/>
    </location>
</feature>
<feature type="transmembrane region" description="Helical" evidence="8">
    <location>
        <begin position="510"/>
        <end position="531"/>
    </location>
</feature>
<evidence type="ECO:0000256" key="3">
    <source>
        <dbReference type="ARBA" id="ARBA00022692"/>
    </source>
</evidence>
<evidence type="ECO:0000256" key="6">
    <source>
        <dbReference type="ARBA" id="ARBA00023136"/>
    </source>
</evidence>
<evidence type="ECO:0000256" key="1">
    <source>
        <dbReference type="ARBA" id="ARBA00004141"/>
    </source>
</evidence>
<gene>
    <name evidence="10" type="ORF">CRM22_010583</name>
</gene>
<dbReference type="InterPro" id="IPR004710">
    <property type="entry name" value="Bilac:Na_transpt"/>
</dbReference>
<protein>
    <submittedName>
        <fullName evidence="10">Uncharacterized protein</fullName>
    </submittedName>
</protein>
<feature type="region of interest" description="Disordered" evidence="7">
    <location>
        <begin position="770"/>
        <end position="836"/>
    </location>
</feature>
<evidence type="ECO:0000256" key="7">
    <source>
        <dbReference type="SAM" id="MobiDB-lite"/>
    </source>
</evidence>
<feature type="compositionally biased region" description="Polar residues" evidence="7">
    <location>
        <begin position="806"/>
        <end position="819"/>
    </location>
</feature>
<organism evidence="10 11">
    <name type="scientific">Opisthorchis felineus</name>
    <dbReference type="NCBI Taxonomy" id="147828"/>
    <lineage>
        <taxon>Eukaryota</taxon>
        <taxon>Metazoa</taxon>
        <taxon>Spiralia</taxon>
        <taxon>Lophotrochozoa</taxon>
        <taxon>Platyhelminthes</taxon>
        <taxon>Trematoda</taxon>
        <taxon>Digenea</taxon>
        <taxon>Opisthorchiida</taxon>
        <taxon>Opisthorchiata</taxon>
        <taxon>Opisthorchiidae</taxon>
        <taxon>Opisthorchis</taxon>
    </lineage>
</organism>
<evidence type="ECO:0000256" key="2">
    <source>
        <dbReference type="ARBA" id="ARBA00006528"/>
    </source>
</evidence>
<comment type="caution">
    <text evidence="10">The sequence shown here is derived from an EMBL/GenBank/DDBJ whole genome shotgun (WGS) entry which is preliminary data.</text>
</comment>
<dbReference type="Pfam" id="PF01758">
    <property type="entry name" value="SBF"/>
    <property type="match status" value="1"/>
</dbReference>
<keyword evidence="4" id="KW-0769">Symport</keyword>
<evidence type="ECO:0000313" key="11">
    <source>
        <dbReference type="Proteomes" id="UP000308267"/>
    </source>
</evidence>
<evidence type="ECO:0000256" key="9">
    <source>
        <dbReference type="SAM" id="SignalP"/>
    </source>
</evidence>
<feature type="region of interest" description="Disordered" evidence="7">
    <location>
        <begin position="669"/>
        <end position="707"/>
    </location>
</feature>
<feature type="transmembrane region" description="Helical" evidence="8">
    <location>
        <begin position="476"/>
        <end position="498"/>
    </location>
</feature>
<evidence type="ECO:0000313" key="10">
    <source>
        <dbReference type="EMBL" id="TGZ54669.1"/>
    </source>
</evidence>
<dbReference type="AlphaFoldDB" id="A0A4S2L2J4"/>
<keyword evidence="4" id="KW-0813">Transport</keyword>
<name>A0A4S2L2J4_OPIFE</name>
<feature type="transmembrane region" description="Helical" evidence="8">
    <location>
        <begin position="383"/>
        <end position="404"/>
    </location>
</feature>
<dbReference type="InterPro" id="IPR038770">
    <property type="entry name" value="Na+/solute_symporter_sf"/>
</dbReference>
<dbReference type="InterPro" id="IPR002657">
    <property type="entry name" value="BilAc:Na_symport/Acr3"/>
</dbReference>
<dbReference type="Proteomes" id="UP000308267">
    <property type="component" value="Unassembled WGS sequence"/>
</dbReference>
<keyword evidence="6 8" id="KW-0472">Membrane</keyword>
<dbReference type="PANTHER" id="PTHR10361:SF28">
    <property type="entry name" value="P3 PROTEIN-RELATED"/>
    <property type="match status" value="1"/>
</dbReference>
<feature type="transmembrane region" description="Helical" evidence="8">
    <location>
        <begin position="353"/>
        <end position="377"/>
    </location>
</feature>
<feature type="transmembrane region" description="Helical" evidence="8">
    <location>
        <begin position="416"/>
        <end position="438"/>
    </location>
</feature>
<evidence type="ECO:0000256" key="8">
    <source>
        <dbReference type="SAM" id="Phobius"/>
    </source>
</evidence>
<dbReference type="OrthoDB" id="203097at2759"/>
<comment type="similarity">
    <text evidence="2">Belongs to the bile acid:sodium symporter (BASS) (TC 2.A.28) family.</text>
</comment>
<feature type="chain" id="PRO_5020621492" evidence="9">
    <location>
        <begin position="20"/>
        <end position="836"/>
    </location>
</feature>
<dbReference type="GO" id="GO:0016020">
    <property type="term" value="C:membrane"/>
    <property type="evidence" value="ECO:0007669"/>
    <property type="project" value="UniProtKB-SubCell"/>
</dbReference>
<evidence type="ECO:0000256" key="4">
    <source>
        <dbReference type="ARBA" id="ARBA00022847"/>
    </source>
</evidence>
<feature type="compositionally biased region" description="Polar residues" evidence="7">
    <location>
        <begin position="669"/>
        <end position="701"/>
    </location>
</feature>
<keyword evidence="3 8" id="KW-0812">Transmembrane</keyword>
<dbReference type="Gene3D" id="1.20.1530.20">
    <property type="match status" value="1"/>
</dbReference>
<dbReference type="STRING" id="147828.A0A4S2L2J4"/>
<dbReference type="PANTHER" id="PTHR10361">
    <property type="entry name" value="SODIUM-BILE ACID COTRANSPORTER"/>
    <property type="match status" value="1"/>
</dbReference>
<feature type="transmembrane region" description="Helical" evidence="8">
    <location>
        <begin position="581"/>
        <end position="600"/>
    </location>
</feature>
<dbReference type="EMBL" id="SJOL01009975">
    <property type="protein sequence ID" value="TGZ54669.1"/>
    <property type="molecule type" value="Genomic_DNA"/>
</dbReference>
<sequence>MRDFLLSVCYCLLIGHASSYQIQSTDGLLTRTEEVTQPSESHIDVPNCSVELRLVPPTNLSRPSPGRPHSLLLNVGQQQHLELECTCCCENIEEIKRVASKQLAKLRGPLPTAEAVQKSEPIVQLQYRIISNNDHSVYFTETKKAHDHVRGHHNLANRTSRSLDCGKNVHLCAEDFKPVAPCRARDESMGDGDNVTTIRSRETSIQRFYLFGDNLGHSNIKVYLVLTDATSKSGDEKSTDYGTMEESGERQRNKETKPQYWVTIATAQIFVVKQNFLVGEEIPDEVYETLYYNESMEGYWEKVLHVTVRLRPQKFYIASDWSAAVIAFLIALSVGCCNDPVLMHAQLKQPREIILGLCCQLLLVPTITLAVVACFSLDEDQGFGLFVTTTVPGGGLAYLFTYLVQGDRQLSAALSFMTSWFDIVTSPVWTFVISNYWYRRPMDVGKTVGWLCVVACAQTIGTILRGCRPGLAHAVLTWFTRPLLLLAGILLVTLGVYINHYAFNEFDYKLGLMLGLLLVITLGFILGWICGQATKQGLQAAKTLATEAAVFNGLLCVPLLRTSLTKPEGDMAAVAPVWATVFIPIPLAYHAVVSVLHRWIKDFLQRRKKNEEQNSMAAILGGGSLGPGDMGVASVAAVAAAAIAVAPAITAGARGQAGPMINLTYVNTNDSETSTSRRQSAADTRLNSPTRTEAAGSTTRPSQEEAHAREVDYLTSPGYEPLHIEFNQTDLPLMPRASTSEHHQLSEYASAHHEPHIPKATSAWFTSSTEYSTPGKQTGNDKPLSYSLLETSPPHPTHPLTKHSKYQNNATGYDSSNAKLLSHKAERHNPTPYTNL</sequence>
<keyword evidence="5 8" id="KW-1133">Transmembrane helix</keyword>
<feature type="signal peptide" evidence="9">
    <location>
        <begin position="1"/>
        <end position="19"/>
    </location>
</feature>